<gene>
    <name evidence="3" type="ORF">COX08_04825</name>
</gene>
<accession>A0A2H0B6P6</accession>
<keyword evidence="1" id="KW-0812">Transmembrane</keyword>
<organism evidence="3 4">
    <name type="scientific">Candidatus Beckwithbacteria bacterium CG23_combo_of_CG06-09_8_20_14_all_34_8</name>
    <dbReference type="NCBI Taxonomy" id="1974497"/>
    <lineage>
        <taxon>Bacteria</taxon>
        <taxon>Candidatus Beckwithiibacteriota</taxon>
    </lineage>
</organism>
<comment type="caution">
    <text evidence="3">The sequence shown here is derived from an EMBL/GenBank/DDBJ whole genome shotgun (WGS) entry which is preliminary data.</text>
</comment>
<proteinExistence type="predicted"/>
<evidence type="ECO:0000256" key="1">
    <source>
        <dbReference type="SAM" id="Phobius"/>
    </source>
</evidence>
<dbReference type="EMBL" id="PCSR01000116">
    <property type="protein sequence ID" value="PIP52730.1"/>
    <property type="molecule type" value="Genomic_DNA"/>
</dbReference>
<protein>
    <recommendedName>
        <fullName evidence="2">DUF7670 domain-containing protein</fullName>
    </recommendedName>
</protein>
<evidence type="ECO:0000259" key="2">
    <source>
        <dbReference type="Pfam" id="PF24709"/>
    </source>
</evidence>
<feature type="domain" description="DUF7670" evidence="2">
    <location>
        <begin position="2"/>
        <end position="100"/>
    </location>
</feature>
<evidence type="ECO:0000313" key="3">
    <source>
        <dbReference type="EMBL" id="PIP52730.1"/>
    </source>
</evidence>
<dbReference type="Pfam" id="PF24709">
    <property type="entry name" value="DUF7670"/>
    <property type="match status" value="1"/>
</dbReference>
<name>A0A2H0B6P6_9BACT</name>
<feature type="transmembrane region" description="Helical" evidence="1">
    <location>
        <begin position="60"/>
        <end position="77"/>
    </location>
</feature>
<reference evidence="3 4" key="1">
    <citation type="submission" date="2017-09" db="EMBL/GenBank/DDBJ databases">
        <title>Depth-based differentiation of microbial function through sediment-hosted aquifers and enrichment of novel symbionts in the deep terrestrial subsurface.</title>
        <authorList>
            <person name="Probst A.J."/>
            <person name="Ladd B."/>
            <person name="Jarett J.K."/>
            <person name="Geller-Mcgrath D.E."/>
            <person name="Sieber C.M."/>
            <person name="Emerson J.B."/>
            <person name="Anantharaman K."/>
            <person name="Thomas B.C."/>
            <person name="Malmstrom R."/>
            <person name="Stieglmeier M."/>
            <person name="Klingl A."/>
            <person name="Woyke T."/>
            <person name="Ryan C.M."/>
            <person name="Banfield J.F."/>
        </authorList>
    </citation>
    <scope>NUCLEOTIDE SEQUENCE [LARGE SCALE GENOMIC DNA]</scope>
    <source>
        <strain evidence="3">CG23_combo_of_CG06-09_8_20_14_all_34_8</strain>
    </source>
</reference>
<keyword evidence="1" id="KW-0472">Membrane</keyword>
<dbReference type="AlphaFoldDB" id="A0A2H0B6P6"/>
<keyword evidence="1" id="KW-1133">Transmembrane helix</keyword>
<dbReference type="InterPro" id="IPR056087">
    <property type="entry name" value="DUF7670"/>
</dbReference>
<feature type="transmembrane region" description="Helical" evidence="1">
    <location>
        <begin position="83"/>
        <end position="101"/>
    </location>
</feature>
<sequence>MKKILYWLPRILAILYTLFISAFALDVFEESQWFLALVIHLIPSYILIIITTIAWRHEQFGGALFIILGIFLLVYLHFESLVISIPIMIIGLFFIVKNYLLKICRS</sequence>
<evidence type="ECO:0000313" key="4">
    <source>
        <dbReference type="Proteomes" id="UP000229459"/>
    </source>
</evidence>
<feature type="transmembrane region" description="Helical" evidence="1">
    <location>
        <begin position="34"/>
        <end position="53"/>
    </location>
</feature>
<dbReference type="Proteomes" id="UP000229459">
    <property type="component" value="Unassembled WGS sequence"/>
</dbReference>